<proteinExistence type="inferred from homology"/>
<evidence type="ECO:0000256" key="9">
    <source>
        <dbReference type="ARBA" id="ARBA00023180"/>
    </source>
</evidence>
<dbReference type="RefSeq" id="XP_019614328.1">
    <property type="nucleotide sequence ID" value="XM_019758769.1"/>
</dbReference>
<keyword evidence="5" id="KW-0735">Signal-anchor</keyword>
<evidence type="ECO:0000256" key="1">
    <source>
        <dbReference type="ARBA" id="ARBA00004323"/>
    </source>
</evidence>
<dbReference type="AlphaFoldDB" id="A0A6P4XQE8"/>
<name>A0A6P4XQE8_BRABE</name>
<evidence type="ECO:0000256" key="8">
    <source>
        <dbReference type="ARBA" id="ARBA00023136"/>
    </source>
</evidence>
<keyword evidence="4 10" id="KW-0812">Transmembrane</keyword>
<dbReference type="InterPro" id="IPR027417">
    <property type="entry name" value="P-loop_NTPase"/>
</dbReference>
<protein>
    <submittedName>
        <fullName evidence="12">Uncharacterized protein LOC109462233</fullName>
    </submittedName>
</protein>
<reference evidence="12" key="1">
    <citation type="submission" date="2025-08" db="UniProtKB">
        <authorList>
            <consortium name="RefSeq"/>
        </authorList>
    </citation>
    <scope>IDENTIFICATION</scope>
    <source>
        <tissue evidence="12">Gonad</tissue>
    </source>
</reference>
<evidence type="ECO:0000256" key="7">
    <source>
        <dbReference type="ARBA" id="ARBA00023034"/>
    </source>
</evidence>
<evidence type="ECO:0000256" key="6">
    <source>
        <dbReference type="ARBA" id="ARBA00022989"/>
    </source>
</evidence>
<dbReference type="KEGG" id="bbel:109462233"/>
<gene>
    <name evidence="12" type="primary">LOC109462233</name>
</gene>
<sequence>MCYLQPKTWMFTILTMVILTYFGLGHISTRVLKDILQPPQPAKMQKSISAGAQQENIDETEKATDTCSPKRKYVFVALHKVGSTTTINIFNRYALTHELSMLLPASGNLISWGASPTEEDYIHTPDEQYDVLTNHYHYNKTWIRSKFPANTAYISIIREPSKQLRSAMNYYNIETLLKMRSTNPMKTFLEDPWKFKNLSEAYFPHRNLIFDPTRNFMSFDLGYPAEAAEDMERARLYIKELEADFTLIMLLDYLDESLVLLKRVMCWDLQDVLVLTKNNRTYPFKIYDPTEEELANLRRWKAVDYLLYDTFNRSLWRQIAEQGPDFFEELSIFKDMSKHVHAYCSTGHKPAIIREPSKQLRSAMNYYNIETLLKMRSTNPMKTFLEDPWKFKNLSEAYFPHRNLIFDPTRNFMSFDLGYPAEAAEDMERARRYIKELEADFTLIMLLDYLDESLVLLKRLMCWDLQDILVLTKNNRTYPFKIYDPTEEELANLRRWKAVDYLLYDTFNRSLWRQIAEQGPDFFEELSIFKDMSKHVHAYCSTGHQPETYLTVEASKWNPQFQVDDKFCGLLRLTVMAFLQRQRPNAIGRALMSTKMNLMAIAKGHRTVKYLPDRKYHNITKA</sequence>
<keyword evidence="11" id="KW-1185">Reference proteome</keyword>
<dbReference type="InterPro" id="IPR009729">
    <property type="entry name" value="Gal-3-0_sulfotransfrase"/>
</dbReference>
<dbReference type="GeneID" id="109462233"/>
<keyword evidence="7" id="KW-0333">Golgi apparatus</keyword>
<dbReference type="OrthoDB" id="514299at2759"/>
<organism evidence="11 12">
    <name type="scientific">Branchiostoma belcheri</name>
    <name type="common">Amphioxus</name>
    <dbReference type="NCBI Taxonomy" id="7741"/>
    <lineage>
        <taxon>Eukaryota</taxon>
        <taxon>Metazoa</taxon>
        <taxon>Chordata</taxon>
        <taxon>Cephalochordata</taxon>
        <taxon>Leptocardii</taxon>
        <taxon>Amphioxiformes</taxon>
        <taxon>Branchiostomatidae</taxon>
        <taxon>Branchiostoma</taxon>
    </lineage>
</organism>
<feature type="transmembrane region" description="Helical" evidence="10">
    <location>
        <begin position="9"/>
        <end position="27"/>
    </location>
</feature>
<accession>A0A6P4XQE8</accession>
<dbReference type="PANTHER" id="PTHR14647:SF87">
    <property type="entry name" value="PUTATIVE-RELATED"/>
    <property type="match status" value="1"/>
</dbReference>
<evidence type="ECO:0000256" key="2">
    <source>
        <dbReference type="ARBA" id="ARBA00008124"/>
    </source>
</evidence>
<keyword evidence="6 10" id="KW-1133">Transmembrane helix</keyword>
<evidence type="ECO:0000313" key="11">
    <source>
        <dbReference type="Proteomes" id="UP000515135"/>
    </source>
</evidence>
<dbReference type="GO" id="GO:0001733">
    <property type="term" value="F:galactosylceramide sulfotransferase activity"/>
    <property type="evidence" value="ECO:0007669"/>
    <property type="project" value="InterPro"/>
</dbReference>
<evidence type="ECO:0000256" key="3">
    <source>
        <dbReference type="ARBA" id="ARBA00022679"/>
    </source>
</evidence>
<dbReference type="GO" id="GO:0009247">
    <property type="term" value="P:glycolipid biosynthetic process"/>
    <property type="evidence" value="ECO:0007669"/>
    <property type="project" value="InterPro"/>
</dbReference>
<dbReference type="Gene3D" id="3.40.50.300">
    <property type="entry name" value="P-loop containing nucleotide triphosphate hydrolases"/>
    <property type="match status" value="2"/>
</dbReference>
<comment type="subcellular location">
    <subcellularLocation>
        <location evidence="1">Golgi apparatus membrane</location>
        <topology evidence="1">Single-pass type II membrane protein</topology>
    </subcellularLocation>
</comment>
<dbReference type="Pfam" id="PF06990">
    <property type="entry name" value="Gal-3-0_sulfotr"/>
    <property type="match status" value="2"/>
</dbReference>
<dbReference type="PANTHER" id="PTHR14647">
    <property type="entry name" value="GALACTOSE-3-O-SULFOTRANSFERASE"/>
    <property type="match status" value="1"/>
</dbReference>
<keyword evidence="8 10" id="KW-0472">Membrane</keyword>
<comment type="similarity">
    <text evidence="2">Belongs to the galactose-3-O-sulfotransferase family.</text>
</comment>
<keyword evidence="9" id="KW-0325">Glycoprotein</keyword>
<evidence type="ECO:0000256" key="10">
    <source>
        <dbReference type="SAM" id="Phobius"/>
    </source>
</evidence>
<evidence type="ECO:0000256" key="5">
    <source>
        <dbReference type="ARBA" id="ARBA00022968"/>
    </source>
</evidence>
<keyword evidence="3" id="KW-0808">Transferase</keyword>
<dbReference type="GO" id="GO:0000139">
    <property type="term" value="C:Golgi membrane"/>
    <property type="evidence" value="ECO:0007669"/>
    <property type="project" value="UniProtKB-SubCell"/>
</dbReference>
<evidence type="ECO:0000313" key="12">
    <source>
        <dbReference type="RefSeq" id="XP_019614328.1"/>
    </source>
</evidence>
<dbReference type="Proteomes" id="UP000515135">
    <property type="component" value="Unplaced"/>
</dbReference>
<evidence type="ECO:0000256" key="4">
    <source>
        <dbReference type="ARBA" id="ARBA00022692"/>
    </source>
</evidence>